<evidence type="ECO:0000256" key="1">
    <source>
        <dbReference type="ARBA" id="ARBA00004123"/>
    </source>
</evidence>
<gene>
    <name evidence="6" type="ORF">FPE_LOCUS29684</name>
</gene>
<evidence type="ECO:0000256" key="3">
    <source>
        <dbReference type="ARBA" id="ARBA00023242"/>
    </source>
</evidence>
<dbReference type="PROSITE" id="PS50053">
    <property type="entry name" value="UBIQUITIN_2"/>
    <property type="match status" value="1"/>
</dbReference>
<dbReference type="AlphaFoldDB" id="A0AAD2A787"/>
<dbReference type="InterPro" id="IPR057625">
    <property type="entry name" value="TPR1-6-like_ubiquitin"/>
</dbReference>
<evidence type="ECO:0000313" key="7">
    <source>
        <dbReference type="Proteomes" id="UP000834106"/>
    </source>
</evidence>
<evidence type="ECO:0000259" key="4">
    <source>
        <dbReference type="PROSITE" id="PS50053"/>
    </source>
</evidence>
<keyword evidence="2" id="KW-0238">DNA-binding</keyword>
<dbReference type="SUPFAM" id="SSF54236">
    <property type="entry name" value="Ubiquitin-like"/>
    <property type="match status" value="1"/>
</dbReference>
<keyword evidence="3" id="KW-0539">Nucleus</keyword>
<protein>
    <recommendedName>
        <fullName evidence="8">Ubiquitin-like domain-containing protein</fullName>
    </recommendedName>
</protein>
<dbReference type="Pfam" id="PF23603">
    <property type="entry name" value="Ubiquitin_TPR1"/>
    <property type="match status" value="1"/>
</dbReference>
<dbReference type="GO" id="GO:0005634">
    <property type="term" value="C:nucleus"/>
    <property type="evidence" value="ECO:0007669"/>
    <property type="project" value="UniProtKB-SubCell"/>
</dbReference>
<comment type="subcellular location">
    <subcellularLocation>
        <location evidence="1">Nucleus</location>
    </subcellularLocation>
</comment>
<keyword evidence="7" id="KW-1185">Reference proteome</keyword>
<feature type="domain" description="Ubiquitin-like" evidence="4">
    <location>
        <begin position="38"/>
        <end position="108"/>
    </location>
</feature>
<dbReference type="Gene3D" id="3.10.20.90">
    <property type="entry name" value="Phosphatidylinositol 3-kinase Catalytic Subunit, Chain A, domain 1"/>
    <property type="match status" value="1"/>
</dbReference>
<proteinExistence type="predicted"/>
<dbReference type="PROSITE" id="PS51294">
    <property type="entry name" value="HTH_MYB"/>
    <property type="match status" value="1"/>
</dbReference>
<accession>A0AAD2A787</accession>
<dbReference type="InterPro" id="IPR009057">
    <property type="entry name" value="Homeodomain-like_sf"/>
</dbReference>
<feature type="domain" description="HTH myb-type" evidence="5">
    <location>
        <begin position="147"/>
        <end position="199"/>
    </location>
</feature>
<dbReference type="InterPro" id="IPR029071">
    <property type="entry name" value="Ubiquitin-like_domsf"/>
</dbReference>
<dbReference type="EMBL" id="OU503053">
    <property type="protein sequence ID" value="CAI9782254.1"/>
    <property type="molecule type" value="Genomic_DNA"/>
</dbReference>
<organism evidence="6 7">
    <name type="scientific">Fraxinus pennsylvanica</name>
    <dbReference type="NCBI Taxonomy" id="56036"/>
    <lineage>
        <taxon>Eukaryota</taxon>
        <taxon>Viridiplantae</taxon>
        <taxon>Streptophyta</taxon>
        <taxon>Embryophyta</taxon>
        <taxon>Tracheophyta</taxon>
        <taxon>Spermatophyta</taxon>
        <taxon>Magnoliopsida</taxon>
        <taxon>eudicotyledons</taxon>
        <taxon>Gunneridae</taxon>
        <taxon>Pentapetalae</taxon>
        <taxon>asterids</taxon>
        <taxon>lamiids</taxon>
        <taxon>Lamiales</taxon>
        <taxon>Oleaceae</taxon>
        <taxon>Oleeae</taxon>
        <taxon>Fraxinus</taxon>
    </lineage>
</organism>
<dbReference type="InterPro" id="IPR000626">
    <property type="entry name" value="Ubiquitin-like_dom"/>
</dbReference>
<dbReference type="GO" id="GO:0043565">
    <property type="term" value="F:sequence-specific DNA binding"/>
    <property type="evidence" value="ECO:0007669"/>
    <property type="project" value="UniProtKB-ARBA"/>
</dbReference>
<reference evidence="6" key="1">
    <citation type="submission" date="2023-05" db="EMBL/GenBank/DDBJ databases">
        <authorList>
            <person name="Huff M."/>
        </authorList>
    </citation>
    <scope>NUCLEOTIDE SEQUENCE</scope>
</reference>
<dbReference type="Proteomes" id="UP000834106">
    <property type="component" value="Chromosome 18"/>
</dbReference>
<dbReference type="PANTHER" id="PTHR21717:SF70">
    <property type="entry name" value="TELOMERE REPEAT-BINDING PROTEIN 2-RELATED"/>
    <property type="match status" value="1"/>
</dbReference>
<evidence type="ECO:0000256" key="2">
    <source>
        <dbReference type="ARBA" id="ARBA00023125"/>
    </source>
</evidence>
<name>A0AAD2A787_9LAMI</name>
<evidence type="ECO:0000313" key="6">
    <source>
        <dbReference type="EMBL" id="CAI9782254.1"/>
    </source>
</evidence>
<evidence type="ECO:0008006" key="8">
    <source>
        <dbReference type="Google" id="ProtNLM"/>
    </source>
</evidence>
<evidence type="ECO:0000259" key="5">
    <source>
        <dbReference type="PROSITE" id="PS51294"/>
    </source>
</evidence>
<dbReference type="Gene3D" id="1.10.246.220">
    <property type="match status" value="1"/>
</dbReference>
<dbReference type="InterPro" id="IPR017930">
    <property type="entry name" value="Myb_dom"/>
</dbReference>
<dbReference type="PANTHER" id="PTHR21717">
    <property type="entry name" value="TELOMERIC REPEAT BINDING PROTEIN"/>
    <property type="match status" value="1"/>
</dbReference>
<dbReference type="InterPro" id="IPR031105">
    <property type="entry name" value="TRP_plant"/>
</dbReference>
<dbReference type="CDD" id="cd11660">
    <property type="entry name" value="SANT_TRF"/>
    <property type="match status" value="1"/>
</dbReference>
<dbReference type="SUPFAM" id="SSF46689">
    <property type="entry name" value="Homeodomain-like"/>
    <property type="match status" value="1"/>
</dbReference>
<sequence length="252" mass="28205">MVSVRKLGGALQRIHSSEFLHKGGQTLGFQLLFLHKDLKFSIKSFRVPELYIEVPETATVGSLKRMVMEVVTAILGSGLQVGVVLQGKKVRDDNRTLQHAGISQSSNLDSLGFALEPSFAHVCGQRTPNDLPLVLQCDADLLSSRIPFSLTEVEALVEAVEKLRTGRCRNVKMRAFEDADHRTYVDLKDKWKTLVHTASIARQQRRGEPVPQELLDRVLAAHAYWSRHQPKHGKHKVEPLQITYSPLEMVGA</sequence>